<dbReference type="EMBL" id="BARW01006937">
    <property type="protein sequence ID" value="GAI82750.1"/>
    <property type="molecule type" value="Genomic_DNA"/>
</dbReference>
<comment type="caution">
    <text evidence="2">The sequence shown here is derived from an EMBL/GenBank/DDBJ whole genome shotgun (WGS) entry which is preliminary data.</text>
</comment>
<sequence length="113" mass="12160">MLWTQQLDIEGMAVETEQPTNELNSGQGNQVKVTLMASLEGRLLLAGVALALIFTLWLGVKLLLSPEESQVLIGMTATEVMFGRAAGLAFGYSLGLEHSTVIPICMIIETILV</sequence>
<evidence type="ECO:0000313" key="2">
    <source>
        <dbReference type="EMBL" id="GAI82750.1"/>
    </source>
</evidence>
<keyword evidence="1" id="KW-0812">Transmembrane</keyword>
<dbReference type="AlphaFoldDB" id="X1T564"/>
<keyword evidence="1" id="KW-1133">Transmembrane helix</keyword>
<feature type="transmembrane region" description="Helical" evidence="1">
    <location>
        <begin position="43"/>
        <end position="64"/>
    </location>
</feature>
<name>X1T564_9ZZZZ</name>
<proteinExistence type="predicted"/>
<organism evidence="2">
    <name type="scientific">marine sediment metagenome</name>
    <dbReference type="NCBI Taxonomy" id="412755"/>
    <lineage>
        <taxon>unclassified sequences</taxon>
        <taxon>metagenomes</taxon>
        <taxon>ecological metagenomes</taxon>
    </lineage>
</organism>
<protein>
    <submittedName>
        <fullName evidence="2">Uncharacterized protein</fullName>
    </submittedName>
</protein>
<feature type="non-terminal residue" evidence="2">
    <location>
        <position position="113"/>
    </location>
</feature>
<reference evidence="2" key="1">
    <citation type="journal article" date="2014" name="Front. Microbiol.">
        <title>High frequency of phylogenetically diverse reductive dehalogenase-homologous genes in deep subseafloor sedimentary metagenomes.</title>
        <authorList>
            <person name="Kawai M."/>
            <person name="Futagami T."/>
            <person name="Toyoda A."/>
            <person name="Takaki Y."/>
            <person name="Nishi S."/>
            <person name="Hori S."/>
            <person name="Arai W."/>
            <person name="Tsubouchi T."/>
            <person name="Morono Y."/>
            <person name="Uchiyama I."/>
            <person name="Ito T."/>
            <person name="Fujiyama A."/>
            <person name="Inagaki F."/>
            <person name="Takami H."/>
        </authorList>
    </citation>
    <scope>NUCLEOTIDE SEQUENCE</scope>
    <source>
        <strain evidence="2">Expedition CK06-06</strain>
    </source>
</reference>
<evidence type="ECO:0000256" key="1">
    <source>
        <dbReference type="SAM" id="Phobius"/>
    </source>
</evidence>
<gene>
    <name evidence="2" type="ORF">S12H4_14552</name>
</gene>
<accession>X1T564</accession>
<keyword evidence="1" id="KW-0472">Membrane</keyword>